<organism evidence="7 8">
    <name type="scientific">Pontibacter diazotrophicus</name>
    <dbReference type="NCBI Taxonomy" id="1400979"/>
    <lineage>
        <taxon>Bacteria</taxon>
        <taxon>Pseudomonadati</taxon>
        <taxon>Bacteroidota</taxon>
        <taxon>Cytophagia</taxon>
        <taxon>Cytophagales</taxon>
        <taxon>Hymenobacteraceae</taxon>
        <taxon>Pontibacter</taxon>
    </lineage>
</organism>
<dbReference type="Pfam" id="PF00501">
    <property type="entry name" value="AMP-binding"/>
    <property type="match status" value="1"/>
</dbReference>
<dbReference type="AlphaFoldDB" id="A0A3D8LD47"/>
<evidence type="ECO:0000259" key="6">
    <source>
        <dbReference type="Pfam" id="PF23024"/>
    </source>
</evidence>
<dbReference type="GO" id="GO:0006633">
    <property type="term" value="P:fatty acid biosynthetic process"/>
    <property type="evidence" value="ECO:0007669"/>
    <property type="project" value="TreeGrafter"/>
</dbReference>
<dbReference type="PANTHER" id="PTHR22754">
    <property type="entry name" value="DISCO-INTERACTING PROTEIN 2 DIP2 -RELATED"/>
    <property type="match status" value="1"/>
</dbReference>
<keyword evidence="3" id="KW-0276">Fatty acid metabolism</keyword>
<dbReference type="GO" id="GO:0016874">
    <property type="term" value="F:ligase activity"/>
    <property type="evidence" value="ECO:0007669"/>
    <property type="project" value="UniProtKB-KW"/>
</dbReference>
<dbReference type="Gene3D" id="3.40.50.12780">
    <property type="entry name" value="N-terminal domain of ligase-like"/>
    <property type="match status" value="1"/>
</dbReference>
<dbReference type="CDD" id="cd05931">
    <property type="entry name" value="FAAL"/>
    <property type="match status" value="1"/>
</dbReference>
<dbReference type="PANTHER" id="PTHR22754:SF32">
    <property type="entry name" value="DISCO-INTERACTING PROTEIN 2"/>
    <property type="match status" value="1"/>
</dbReference>
<dbReference type="FunFam" id="3.40.50.12780:FF:000013">
    <property type="entry name" value="Long-chain-fatty-acid--AMP ligase FadD32"/>
    <property type="match status" value="1"/>
</dbReference>
<evidence type="ECO:0000259" key="5">
    <source>
        <dbReference type="Pfam" id="PF00501"/>
    </source>
</evidence>
<dbReference type="GO" id="GO:0070566">
    <property type="term" value="F:adenylyltransferase activity"/>
    <property type="evidence" value="ECO:0007669"/>
    <property type="project" value="TreeGrafter"/>
</dbReference>
<keyword evidence="2" id="KW-0436">Ligase</keyword>
<dbReference type="GO" id="GO:0005886">
    <property type="term" value="C:plasma membrane"/>
    <property type="evidence" value="ECO:0007669"/>
    <property type="project" value="TreeGrafter"/>
</dbReference>
<dbReference type="Pfam" id="PF23024">
    <property type="entry name" value="AMP-dom_DIP2-like"/>
    <property type="match status" value="1"/>
</dbReference>
<evidence type="ECO:0000313" key="7">
    <source>
        <dbReference type="EMBL" id="RDV15369.1"/>
    </source>
</evidence>
<dbReference type="PROSITE" id="PS00455">
    <property type="entry name" value="AMP_BINDING"/>
    <property type="match status" value="1"/>
</dbReference>
<evidence type="ECO:0000256" key="4">
    <source>
        <dbReference type="ARBA" id="ARBA00023098"/>
    </source>
</evidence>
<dbReference type="EMBL" id="QRGR01000009">
    <property type="protein sequence ID" value="RDV15369.1"/>
    <property type="molecule type" value="Genomic_DNA"/>
</dbReference>
<sequence>MIVLPTSLVDILHYRATEQPDKLALRFLEDGEDEEVSITYKVLDERARTIGAILQASTKVGERALILLPAGLDFVAAYLGCLYAKVIAVPVPPPHPARLEATLAATLRIAGDAKPAVALVSSSLFEAIALQKQVKEQFRGIELLVAAADGITDDGEKWQQPEIEDNDLAFLQYTSGSTSLPKGVMVSHQNLLHNLGLIEASFGQSSASETVIWLPPYHDMGLIGGILQPLYTGNPVTLIPHLMFLQRPVRWLQAITRYQATTSGGPNFAYDLCIRKIRPAQREQLDLSTWEVAFNGAEPVCNRTLERFADFFAPCGFRREAFVPCYGLAEATLLVTGGPKARRPVMKNLEKAGLEHNMAIVSPETSSGMQTVVSCGQNLGRQTIRIVDAETLRPCLPGRVGEIWVCGPSIASGYWNKPVETASSFGARLPGSEEGPFLRTGDLGFQLDGELYITGRLKNLIIIDGKNYDAQDIERTVEACHPGIKPSGCAVFAIENAGREQVIVMAEMQVKLVTDTAEVIKAIRNAVAQQHELPVCDIRLVFPGSIPKTTSGKTRHFVCKKNYLSGTLNEIIPA</sequence>
<dbReference type="InterPro" id="IPR042099">
    <property type="entry name" value="ANL_N_sf"/>
</dbReference>
<dbReference type="InterPro" id="IPR000873">
    <property type="entry name" value="AMP-dep_synth/lig_dom"/>
</dbReference>
<dbReference type="SUPFAM" id="SSF56801">
    <property type="entry name" value="Acetyl-CoA synthetase-like"/>
    <property type="match status" value="1"/>
</dbReference>
<dbReference type="GO" id="GO:0071766">
    <property type="term" value="P:Actinobacterium-type cell wall biogenesis"/>
    <property type="evidence" value="ECO:0007669"/>
    <property type="project" value="UniProtKB-ARBA"/>
</dbReference>
<dbReference type="Proteomes" id="UP000256708">
    <property type="component" value="Unassembled WGS sequence"/>
</dbReference>
<dbReference type="InterPro" id="IPR020845">
    <property type="entry name" value="AMP-binding_CS"/>
</dbReference>
<name>A0A3D8LD47_9BACT</name>
<dbReference type="OrthoDB" id="9765680at2"/>
<comment type="similarity">
    <text evidence="1">Belongs to the ATP-dependent AMP-binding enzyme family.</text>
</comment>
<comment type="caution">
    <text evidence="7">The sequence shown here is derived from an EMBL/GenBank/DDBJ whole genome shotgun (WGS) entry which is preliminary data.</text>
</comment>
<keyword evidence="8" id="KW-1185">Reference proteome</keyword>
<dbReference type="InterPro" id="IPR025110">
    <property type="entry name" value="AMP-bd_C"/>
</dbReference>
<protein>
    <submittedName>
        <fullName evidence="7">AMP-binding protein</fullName>
    </submittedName>
</protein>
<dbReference type="InterPro" id="IPR045851">
    <property type="entry name" value="AMP-bd_C_sf"/>
</dbReference>
<dbReference type="InterPro" id="IPR040097">
    <property type="entry name" value="FAAL/FAAC"/>
</dbReference>
<accession>A0A3D8LD47</accession>
<proteinExistence type="inferred from homology"/>
<dbReference type="RefSeq" id="WP_115565387.1">
    <property type="nucleotide sequence ID" value="NZ_QRGR01000009.1"/>
</dbReference>
<keyword evidence="4" id="KW-0443">Lipid metabolism</keyword>
<evidence type="ECO:0000256" key="2">
    <source>
        <dbReference type="ARBA" id="ARBA00022598"/>
    </source>
</evidence>
<dbReference type="Gene3D" id="3.30.300.30">
    <property type="match status" value="1"/>
</dbReference>
<evidence type="ECO:0000313" key="8">
    <source>
        <dbReference type="Proteomes" id="UP000256708"/>
    </source>
</evidence>
<evidence type="ECO:0000256" key="1">
    <source>
        <dbReference type="ARBA" id="ARBA00006432"/>
    </source>
</evidence>
<gene>
    <name evidence="7" type="ORF">DXT99_09935</name>
</gene>
<feature type="domain" description="AMP-binding enzyme C-terminal" evidence="6">
    <location>
        <begin position="459"/>
        <end position="570"/>
    </location>
</feature>
<feature type="domain" description="AMP-dependent synthetase/ligase" evidence="5">
    <location>
        <begin position="14"/>
        <end position="415"/>
    </location>
</feature>
<reference evidence="8" key="1">
    <citation type="submission" date="2018-08" db="EMBL/GenBank/DDBJ databases">
        <authorList>
            <person name="Liu Z.-W."/>
            <person name="Du Z.-J."/>
        </authorList>
    </citation>
    <scope>NUCLEOTIDE SEQUENCE [LARGE SCALE GENOMIC DNA]</scope>
    <source>
        <strain evidence="8">H4X</strain>
    </source>
</reference>
<evidence type="ECO:0000256" key="3">
    <source>
        <dbReference type="ARBA" id="ARBA00022832"/>
    </source>
</evidence>